<evidence type="ECO:0000313" key="2">
    <source>
        <dbReference type="EMBL" id="MBZ1351902.1"/>
    </source>
</evidence>
<dbReference type="Proteomes" id="UP000739565">
    <property type="component" value="Unassembled WGS sequence"/>
</dbReference>
<gene>
    <name evidence="2" type="ORF">KZZ10_14760</name>
</gene>
<accession>A0A953NAL6</accession>
<dbReference type="AlphaFoldDB" id="A0A953NAL6"/>
<protein>
    <submittedName>
        <fullName evidence="2">Uncharacterized protein</fullName>
    </submittedName>
</protein>
<keyword evidence="3" id="KW-1185">Reference proteome</keyword>
<keyword evidence="1" id="KW-0812">Transmembrane</keyword>
<organism evidence="2 3">
    <name type="scientific">Zwartia hollandica</name>
    <dbReference type="NCBI Taxonomy" id="324606"/>
    <lineage>
        <taxon>Bacteria</taxon>
        <taxon>Pseudomonadati</taxon>
        <taxon>Pseudomonadota</taxon>
        <taxon>Betaproteobacteria</taxon>
        <taxon>Burkholderiales</taxon>
        <taxon>Alcaligenaceae</taxon>
        <taxon>Zwartia</taxon>
    </lineage>
</organism>
<evidence type="ECO:0000256" key="1">
    <source>
        <dbReference type="SAM" id="Phobius"/>
    </source>
</evidence>
<name>A0A953NAL6_9BURK</name>
<feature type="transmembrane region" description="Helical" evidence="1">
    <location>
        <begin position="55"/>
        <end position="74"/>
    </location>
</feature>
<keyword evidence="1" id="KW-0472">Membrane</keyword>
<sequence length="80" mass="9349">MEKRITVLEVLVQQHTKSIDRLDRSITELRSDMDHRFSEVNRTQQDFRADVDRKFVWVIGMQFTSLIAVLGAIAKLANLF</sequence>
<dbReference type="EMBL" id="JAHXRI010000025">
    <property type="protein sequence ID" value="MBZ1351902.1"/>
    <property type="molecule type" value="Genomic_DNA"/>
</dbReference>
<evidence type="ECO:0000313" key="3">
    <source>
        <dbReference type="Proteomes" id="UP000739565"/>
    </source>
</evidence>
<dbReference type="RefSeq" id="WP_259662312.1">
    <property type="nucleotide sequence ID" value="NZ_JAHXRI010000025.1"/>
</dbReference>
<keyword evidence="1" id="KW-1133">Transmembrane helix</keyword>
<reference evidence="2" key="1">
    <citation type="submission" date="2021-07" db="EMBL/GenBank/DDBJ databases">
        <title>New genus and species of the family Alcaligenaceae.</title>
        <authorList>
            <person name="Hahn M.W."/>
        </authorList>
    </citation>
    <scope>NUCLEOTIDE SEQUENCE</scope>
    <source>
        <strain evidence="2">LF4-65</strain>
    </source>
</reference>
<comment type="caution">
    <text evidence="2">The sequence shown here is derived from an EMBL/GenBank/DDBJ whole genome shotgun (WGS) entry which is preliminary data.</text>
</comment>
<proteinExistence type="predicted"/>